<evidence type="ECO:0000256" key="7">
    <source>
        <dbReference type="SAM" id="Coils"/>
    </source>
</evidence>
<feature type="compositionally biased region" description="Basic and acidic residues" evidence="8">
    <location>
        <begin position="1399"/>
        <end position="1416"/>
    </location>
</feature>
<evidence type="ECO:0000259" key="10">
    <source>
        <dbReference type="PROSITE" id="PS50994"/>
    </source>
</evidence>
<feature type="region of interest" description="Disordered" evidence="8">
    <location>
        <begin position="676"/>
        <end position="697"/>
    </location>
</feature>
<feature type="compositionally biased region" description="Basic and acidic residues" evidence="8">
    <location>
        <begin position="354"/>
        <end position="366"/>
    </location>
</feature>
<dbReference type="eggNOG" id="KOG0017">
    <property type="taxonomic scope" value="Eukaryota"/>
</dbReference>
<feature type="region of interest" description="Disordered" evidence="8">
    <location>
        <begin position="354"/>
        <end position="464"/>
    </location>
</feature>
<feature type="compositionally biased region" description="Basic and acidic residues" evidence="8">
    <location>
        <begin position="421"/>
        <end position="435"/>
    </location>
</feature>
<sequence>MQPTTGSADPNKEQRETSGRDNRDFKVNVVGSVEGAATGRSVTSSGGARRPPSLAFRSPAPTNNPSSHFLSSTSEGDAVANTKEHEPKGDVTGNSGNQIVQREGASESPTGIKRTFETRTGPDSARGHHHSTMVRNESRGMEMAKSIDEEHKSSSISPNKSVTAIAIRKESLDGTDPYKQMEQCAPIDVVHAHPPSSNKVILKKLPTQTGGPTQDHVDITKQPKTAKGSPIKPGNHYIPVKQSYVQSANGEGGLDNHPSQLGSQSLDNFSPTPASRLTTQEINKTVQPGDQQSTKRAEGQDEQNRSIKPVRPKVLDTNPLEDQDKIKTKDLGTIKTKDQEKIKLEDLKTIKQTDQDRIQPVKETNPHKSLNTGGEASKAKTNQARIFTTTPAKDQNNQSNEEAEDQRSSKGSTGSTTPSDTRVKDTTKEQLHDHLTAATTVIESRKATGSAATSSTRTSKHTNQTYPQVMTINFKQSSFKLGSLQPFSGAATDPCFSDWVRKYKNCVTASGEQDTDDHTAVCKFLTHLEGRVLDHAEEFKAVNPTTTLDQLITELEGLLEHEAYRNQAREQFNKIAQGDHESVEDYQTRFAKLAKRSFGNSPDSTIQKIILARFVQGLRLSIRRMVVTSRPPTLQEAVKAAIEFQPHEDRSRDIASDTADIKATVYNIEKRLEEKVTRQERQRWRSHSPKADKSSSRFASSKCYKCKKIGHISKYCYDKLGRKEAKRRMREDNVKTSKTRKPAENHRQQGPTVCVTDGGQEEIARLREQIRNLTLQNQQLAANRYDSNERTPEVKQLNDKADNIISQVPIRANGIATAALIDTGSNITVAGNQLCASLGISTLDYLGSGCATGLGNNSVAMAGSALVTLKIGSKTYIHRVHFTDGPCASGGKDSYTIIIGNDLLKKMPMIKIDYRSKRLWIGKEALPLGVKKSTTKTSPATVYQIAVKEDITHVPTCMVIQAGPEVFIAHGSSNGLSLAKAQEKDPEIQRVKKYLADPSSTDDLPEHWISIAHLLEVSEHGTLKINFNETGQKTIVPEQLKKTIYKSFHENAASGGHLFWKKSLEKAQRRYYWPNMQKNFFEWTRQCLPCQRRRSVHPSARELQAIVCTSAVFEKVGLDLTGPLRESTNGNRYYINVVDWFTKYVISVPVKDATSGTVAKVLLEEVILKYGTPAQLISDNATGFTSGEFNNFKTLLKLEHHFSIPHHSRGNGATERTFRTFHSMVAKYINSKHDNWDTILPCVTFAYNSAVHSTTGESPFYLMFGRDPVFTIDRMLNDPPSDDGDDSAYTGNWRECITSTLRKAWKVAEDHSRLAQLAYQKSANKGALGSGIRLGDRVLIKNYKSKVGQSRKLVQPWIEGFRVIEMSSSKNSRGEVIIQQISDPTVTKRVHLNQIKKHYVAEEEPKKKKKDAKETKQPTQSTPAETTEEASADVDAKEVTTPLEILKPTLDAPTLPLKLKEIKEIRKSKKSAKAKKDKQDKQDKPAKPAGPAKPDPSTKEETSARRNPERQRRAPARYL</sequence>
<dbReference type="InterPro" id="IPR036397">
    <property type="entry name" value="RNaseH_sf"/>
</dbReference>
<feature type="compositionally biased region" description="Polar residues" evidence="8">
    <location>
        <begin position="60"/>
        <end position="75"/>
    </location>
</feature>
<keyword evidence="12" id="KW-1185">Reference proteome</keyword>
<evidence type="ECO:0000313" key="12">
    <source>
        <dbReference type="Proteomes" id="UP000008068"/>
    </source>
</evidence>
<feature type="compositionally biased region" description="Basic and acidic residues" evidence="8">
    <location>
        <begin position="676"/>
        <end position="695"/>
    </location>
</feature>
<dbReference type="OMA" id="YDSNERT"/>
<dbReference type="InterPro" id="IPR012337">
    <property type="entry name" value="RNaseH-like_sf"/>
</dbReference>
<feature type="compositionally biased region" description="Polar residues" evidence="8">
    <location>
        <begin position="367"/>
        <end position="400"/>
    </location>
</feature>
<dbReference type="PROSITE" id="PS50158">
    <property type="entry name" value="ZF_CCHC"/>
    <property type="match status" value="1"/>
</dbReference>
<dbReference type="InterPro" id="IPR005162">
    <property type="entry name" value="Retrotrans_gag_dom"/>
</dbReference>
<dbReference type="OrthoDB" id="5866954at2759"/>
<feature type="region of interest" description="Disordered" evidence="8">
    <location>
        <begin position="1"/>
        <end position="140"/>
    </location>
</feature>
<feature type="compositionally biased region" description="Basic residues" evidence="8">
    <location>
        <begin position="1466"/>
        <end position="1476"/>
    </location>
</feature>
<name>G0NDX4_CAEBE</name>
<feature type="coiled-coil region" evidence="7">
    <location>
        <begin position="756"/>
        <end position="783"/>
    </location>
</feature>
<dbReference type="Gene3D" id="2.40.70.10">
    <property type="entry name" value="Acid Proteases"/>
    <property type="match status" value="1"/>
</dbReference>
<feature type="compositionally biased region" description="Low complexity" evidence="8">
    <location>
        <begin position="409"/>
        <end position="420"/>
    </location>
</feature>
<dbReference type="PANTHER" id="PTHR37984:SF5">
    <property type="entry name" value="PROTEIN NYNRIN-LIKE"/>
    <property type="match status" value="1"/>
</dbReference>
<keyword evidence="5" id="KW-0378">Hydrolase</keyword>
<dbReference type="GO" id="GO:0015074">
    <property type="term" value="P:DNA integration"/>
    <property type="evidence" value="ECO:0007669"/>
    <property type="project" value="InterPro"/>
</dbReference>
<feature type="compositionally biased region" description="Polar residues" evidence="8">
    <location>
        <begin position="257"/>
        <end position="292"/>
    </location>
</feature>
<dbReference type="InParanoid" id="G0NDX4"/>
<feature type="compositionally biased region" description="Basic and acidic residues" evidence="8">
    <location>
        <begin position="10"/>
        <end position="26"/>
    </location>
</feature>
<dbReference type="GO" id="GO:0003964">
    <property type="term" value="F:RNA-directed DNA polymerase activity"/>
    <property type="evidence" value="ECO:0007669"/>
    <property type="project" value="UniProtKB-EC"/>
</dbReference>
<keyword evidence="2" id="KW-0808">Transferase</keyword>
<dbReference type="EMBL" id="GL379870">
    <property type="protein sequence ID" value="EGT58555.1"/>
    <property type="molecule type" value="Genomic_DNA"/>
</dbReference>
<feature type="compositionally biased region" description="Basic and acidic residues" evidence="8">
    <location>
        <begin position="727"/>
        <end position="747"/>
    </location>
</feature>
<evidence type="ECO:0000256" key="4">
    <source>
        <dbReference type="ARBA" id="ARBA00022722"/>
    </source>
</evidence>
<feature type="compositionally biased region" description="Basic and acidic residues" evidence="8">
    <location>
        <begin position="293"/>
        <end position="305"/>
    </location>
</feature>
<keyword evidence="6" id="KW-0863">Zinc-finger</keyword>
<feature type="compositionally biased region" description="Basic and acidic residues" evidence="8">
    <location>
        <begin position="1496"/>
        <end position="1512"/>
    </location>
</feature>
<dbReference type="InterPro" id="IPR001584">
    <property type="entry name" value="Integrase_cat-core"/>
</dbReference>
<dbReference type="GO" id="GO:0008270">
    <property type="term" value="F:zinc ion binding"/>
    <property type="evidence" value="ECO:0007669"/>
    <property type="project" value="UniProtKB-KW"/>
</dbReference>
<dbReference type="SUPFAM" id="SSF50630">
    <property type="entry name" value="Acid proteases"/>
    <property type="match status" value="1"/>
</dbReference>
<proteinExistence type="predicted"/>
<dbReference type="SUPFAM" id="SSF53098">
    <property type="entry name" value="Ribonuclease H-like"/>
    <property type="match status" value="1"/>
</dbReference>
<evidence type="ECO:0000256" key="5">
    <source>
        <dbReference type="ARBA" id="ARBA00022759"/>
    </source>
</evidence>
<dbReference type="InterPro" id="IPR001878">
    <property type="entry name" value="Znf_CCHC"/>
</dbReference>
<feature type="compositionally biased region" description="Low complexity" evidence="8">
    <location>
        <begin position="447"/>
        <end position="457"/>
    </location>
</feature>
<keyword evidence="5" id="KW-0255">Endonuclease</keyword>
<feature type="compositionally biased region" description="Basic and acidic residues" evidence="8">
    <location>
        <begin position="1477"/>
        <end position="1486"/>
    </location>
</feature>
<gene>
    <name evidence="11" type="ORF">CAEBREN_19686</name>
</gene>
<evidence type="ECO:0000313" key="11">
    <source>
        <dbReference type="EMBL" id="EGT58555.1"/>
    </source>
</evidence>
<evidence type="ECO:0000256" key="3">
    <source>
        <dbReference type="ARBA" id="ARBA00022695"/>
    </source>
</evidence>
<keyword evidence="4" id="KW-0540">Nuclease</keyword>
<keyword evidence="6" id="KW-0479">Metal-binding</keyword>
<dbReference type="Gene3D" id="3.30.420.10">
    <property type="entry name" value="Ribonuclease H-like superfamily/Ribonuclease H"/>
    <property type="match status" value="1"/>
</dbReference>
<evidence type="ECO:0000256" key="6">
    <source>
        <dbReference type="PROSITE-ProRule" id="PRU00047"/>
    </source>
</evidence>
<dbReference type="Pfam" id="PF03732">
    <property type="entry name" value="Retrotrans_gag"/>
    <property type="match status" value="1"/>
</dbReference>
<dbReference type="Gene3D" id="1.10.340.70">
    <property type="match status" value="1"/>
</dbReference>
<dbReference type="InterPro" id="IPR041588">
    <property type="entry name" value="Integrase_H2C2"/>
</dbReference>
<dbReference type="HOGENOM" id="CLU_247841_0_0_1"/>
<feature type="region of interest" description="Disordered" evidence="8">
    <location>
        <begin position="727"/>
        <end position="755"/>
    </location>
</feature>
<dbReference type="STRING" id="135651.G0NDX4"/>
<organism evidence="12">
    <name type="scientific">Caenorhabditis brenneri</name>
    <name type="common">Nematode worm</name>
    <dbReference type="NCBI Taxonomy" id="135651"/>
    <lineage>
        <taxon>Eukaryota</taxon>
        <taxon>Metazoa</taxon>
        <taxon>Ecdysozoa</taxon>
        <taxon>Nematoda</taxon>
        <taxon>Chromadorea</taxon>
        <taxon>Rhabditida</taxon>
        <taxon>Rhabditina</taxon>
        <taxon>Rhabditomorpha</taxon>
        <taxon>Rhabditoidea</taxon>
        <taxon>Rhabditidae</taxon>
        <taxon>Peloderinae</taxon>
        <taxon>Caenorhabditis</taxon>
    </lineage>
</organism>
<keyword evidence="6" id="KW-0862">Zinc</keyword>
<feature type="domain" description="Integrase catalytic" evidence="10">
    <location>
        <begin position="1094"/>
        <end position="1267"/>
    </location>
</feature>
<reference evidence="12" key="1">
    <citation type="submission" date="2011-07" db="EMBL/GenBank/DDBJ databases">
        <authorList>
            <consortium name="Caenorhabditis brenneri Sequencing and Analysis Consortium"/>
            <person name="Wilson R.K."/>
        </authorList>
    </citation>
    <scope>NUCLEOTIDE SEQUENCE [LARGE SCALE GENOMIC DNA]</scope>
    <source>
        <strain evidence="12">PB2801</strain>
    </source>
</reference>
<dbReference type="PANTHER" id="PTHR37984">
    <property type="entry name" value="PROTEIN CBG26694"/>
    <property type="match status" value="1"/>
</dbReference>
<evidence type="ECO:0000259" key="9">
    <source>
        <dbReference type="PROSITE" id="PS50158"/>
    </source>
</evidence>
<dbReference type="InterPro" id="IPR021109">
    <property type="entry name" value="Peptidase_aspartic_dom_sf"/>
</dbReference>
<evidence type="ECO:0000256" key="2">
    <source>
        <dbReference type="ARBA" id="ARBA00022679"/>
    </source>
</evidence>
<feature type="region of interest" description="Disordered" evidence="8">
    <location>
        <begin position="202"/>
        <end position="324"/>
    </location>
</feature>
<dbReference type="InterPro" id="IPR050951">
    <property type="entry name" value="Retrovirus_Pol_polyprotein"/>
</dbReference>
<protein>
    <recommendedName>
        <fullName evidence="1">RNA-directed DNA polymerase</fullName>
        <ecNumber evidence="1">2.7.7.49</ecNumber>
    </recommendedName>
</protein>
<dbReference type="Proteomes" id="UP000008068">
    <property type="component" value="Unassembled WGS sequence"/>
</dbReference>
<feature type="domain" description="CCHC-type" evidence="9">
    <location>
        <begin position="702"/>
        <end position="716"/>
    </location>
</feature>
<evidence type="ECO:0000256" key="1">
    <source>
        <dbReference type="ARBA" id="ARBA00012493"/>
    </source>
</evidence>
<keyword evidence="7" id="KW-0175">Coiled coil</keyword>
<keyword evidence="3" id="KW-0548">Nucleotidyltransferase</keyword>
<accession>G0NDX4</accession>
<dbReference type="Pfam" id="PF17921">
    <property type="entry name" value="Integrase_H2C2"/>
    <property type="match status" value="1"/>
</dbReference>
<dbReference type="EC" id="2.7.7.49" evidence="1"/>
<dbReference type="Pfam" id="PF00665">
    <property type="entry name" value="rve"/>
    <property type="match status" value="1"/>
</dbReference>
<dbReference type="FunFam" id="3.30.420.10:FF:000032">
    <property type="entry name" value="Retrovirus-related Pol polyprotein from transposon 297-like Protein"/>
    <property type="match status" value="1"/>
</dbReference>
<feature type="region of interest" description="Disordered" evidence="8">
    <location>
        <begin position="1396"/>
        <end position="1519"/>
    </location>
</feature>
<dbReference type="PROSITE" id="PS50994">
    <property type="entry name" value="INTEGRASE"/>
    <property type="match status" value="1"/>
</dbReference>
<dbReference type="GO" id="GO:0003676">
    <property type="term" value="F:nucleic acid binding"/>
    <property type="evidence" value="ECO:0007669"/>
    <property type="project" value="InterPro"/>
</dbReference>
<evidence type="ECO:0000256" key="8">
    <source>
        <dbReference type="SAM" id="MobiDB-lite"/>
    </source>
</evidence>